<organism evidence="2 3">
    <name type="scientific">Catenaria anguillulae PL171</name>
    <dbReference type="NCBI Taxonomy" id="765915"/>
    <lineage>
        <taxon>Eukaryota</taxon>
        <taxon>Fungi</taxon>
        <taxon>Fungi incertae sedis</taxon>
        <taxon>Blastocladiomycota</taxon>
        <taxon>Blastocladiomycetes</taxon>
        <taxon>Blastocladiales</taxon>
        <taxon>Catenariaceae</taxon>
        <taxon>Catenaria</taxon>
    </lineage>
</organism>
<evidence type="ECO:0000313" key="2">
    <source>
        <dbReference type="EMBL" id="ORZ30946.1"/>
    </source>
</evidence>
<comment type="caution">
    <text evidence="2">The sequence shown here is derived from an EMBL/GenBank/DDBJ whole genome shotgun (WGS) entry which is preliminary data.</text>
</comment>
<proteinExistence type="predicted"/>
<sequence>MWVRAAVGLGIGAAWAALVRHRHGVLEGGIAGEVVPAGKNVSVSFGWVVELGWWARWGGRREPGVEPVLPPFSVELAWWGL</sequence>
<feature type="signal peptide" evidence="1">
    <location>
        <begin position="1"/>
        <end position="16"/>
    </location>
</feature>
<protein>
    <submittedName>
        <fullName evidence="2">Uncharacterized protein</fullName>
    </submittedName>
</protein>
<keyword evidence="3" id="KW-1185">Reference proteome</keyword>
<evidence type="ECO:0000313" key="3">
    <source>
        <dbReference type="Proteomes" id="UP000193411"/>
    </source>
</evidence>
<keyword evidence="1" id="KW-0732">Signal</keyword>
<feature type="chain" id="PRO_5012350139" evidence="1">
    <location>
        <begin position="17"/>
        <end position="81"/>
    </location>
</feature>
<reference evidence="2 3" key="1">
    <citation type="submission" date="2016-07" db="EMBL/GenBank/DDBJ databases">
        <title>Pervasive Adenine N6-methylation of Active Genes in Fungi.</title>
        <authorList>
            <consortium name="DOE Joint Genome Institute"/>
            <person name="Mondo S.J."/>
            <person name="Dannebaum R.O."/>
            <person name="Kuo R.C."/>
            <person name="Labutti K."/>
            <person name="Haridas S."/>
            <person name="Kuo A."/>
            <person name="Salamov A."/>
            <person name="Ahrendt S.R."/>
            <person name="Lipzen A."/>
            <person name="Sullivan W."/>
            <person name="Andreopoulos W.B."/>
            <person name="Clum A."/>
            <person name="Lindquist E."/>
            <person name="Daum C."/>
            <person name="Ramamoorthy G.K."/>
            <person name="Gryganskyi A."/>
            <person name="Culley D."/>
            <person name="Magnuson J.K."/>
            <person name="James T.Y."/>
            <person name="O'Malley M.A."/>
            <person name="Stajich J.E."/>
            <person name="Spatafora J.W."/>
            <person name="Visel A."/>
            <person name="Grigoriev I.V."/>
        </authorList>
    </citation>
    <scope>NUCLEOTIDE SEQUENCE [LARGE SCALE GENOMIC DNA]</scope>
    <source>
        <strain evidence="2 3">PL171</strain>
    </source>
</reference>
<evidence type="ECO:0000256" key="1">
    <source>
        <dbReference type="SAM" id="SignalP"/>
    </source>
</evidence>
<dbReference type="EMBL" id="MCFL01000071">
    <property type="protein sequence ID" value="ORZ30946.1"/>
    <property type="molecule type" value="Genomic_DNA"/>
</dbReference>
<dbReference type="AlphaFoldDB" id="A0A1Y2H8P0"/>
<gene>
    <name evidence="2" type="ORF">BCR44DRAFT_1443534</name>
</gene>
<accession>A0A1Y2H8P0</accession>
<name>A0A1Y2H8P0_9FUNG</name>
<dbReference type="Proteomes" id="UP000193411">
    <property type="component" value="Unassembled WGS sequence"/>
</dbReference>